<dbReference type="Pfam" id="PF13966">
    <property type="entry name" value="zf-RVT"/>
    <property type="match status" value="1"/>
</dbReference>
<sequence length="371" mass="41013">MPTVVLNKVADLIDPSTGGWDRKFVEDIFWEEDVRNILAIPVRLGFEDTAAWHFDPRGRFSVKSAYHTLEDQRERLSLRQVGESSSVSSGVAKLEWGRIWSLHYPPKVKHFLWRLAHNSLPLRLNIDRRGLEVDTRCPVCLWMDEDEGRIGSVHDAMNAEAEACLSALRITSLHGISHFAIETDCSALVGALTSCDFDCSPGDHRKIFFKNHHGDFKESLIITIDFQGGLVRARAAASSGVGGGARALIRRRRAAGRVRADGTVVGEAVELGVSVGGHAHDELEVRLAAADPEAGVVGGWVVVVVSGGHVERDEAWRLREVGHRRPTPSDEEESPLQPQPQPQAKQRSPSKGAMFDVWMFALQCLDVENEV</sequence>
<reference evidence="4" key="4">
    <citation type="submission" date="2005-04" db="EMBL/GenBank/DDBJ databases">
        <authorList>
            <person name="Buell C.R."/>
            <person name="Wing R.A."/>
            <person name="McCombie W.A."/>
            <person name="Ouyang S."/>
        </authorList>
    </citation>
    <scope>NUCLEOTIDE SEQUENCE</scope>
</reference>
<reference evidence="3" key="1">
    <citation type="submission" date="2002-12" db="EMBL/GenBank/DDBJ databases">
        <authorList>
            <person name="Buell C."/>
            <person name="Yuan Q."/>
            <person name="Ouyang S."/>
            <person name="Liu J."/>
            <person name="Wang A."/>
            <person name="Maiti R."/>
            <person name="Lin H."/>
            <person name="Zhu W."/>
            <person name="Hamilton J."/>
            <person name="Jones K."/>
            <person name="Tallon L."/>
            <person name="Feldblyum T."/>
            <person name="Tsitrin T."/>
            <person name="Bera J."/>
            <person name="Kim M."/>
            <person name="Jin S."/>
            <person name="Fadrosh D."/>
            <person name="Vuong H."/>
            <person name="Overton II L."/>
            <person name="Reardon M."/>
            <person name="Weaver B."/>
            <person name="Johri S."/>
            <person name="Lewis M."/>
            <person name="Utterback T."/>
            <person name="Van Aken S."/>
            <person name="Wortman J."/>
            <person name="Haas B."/>
            <person name="Koo H."/>
            <person name="Zismann V."/>
            <person name="Hsiao J."/>
            <person name="Iobst S."/>
            <person name="de Vazeilles A."/>
            <person name="White O."/>
            <person name="Salzberg S."/>
            <person name="Fraser C."/>
        </authorList>
    </citation>
    <scope>NUCLEOTIDE SEQUENCE</scope>
</reference>
<dbReference type="InterPro" id="IPR026960">
    <property type="entry name" value="RVT-Znf"/>
</dbReference>
<gene>
    <name evidence="4" type="ordered locus">LOC_Os11g08530</name>
</gene>
<dbReference type="EMBL" id="DP000010">
    <property type="protein sequence ID" value="ABA91835.1"/>
    <property type="molecule type" value="Genomic_DNA"/>
</dbReference>
<reference evidence="4" key="2">
    <citation type="journal article" date="2005" name="BMC Biol.">
        <title>The sequence of rice chromosomes 11 and 12, rich in disease resistance genes and recent gene duplications.</title>
        <authorList>
            <consortium name="The rice chromosomes 11 and 12 sequencing consortia"/>
        </authorList>
    </citation>
    <scope>NUCLEOTIDE SEQUENCE [LARGE SCALE GENOMIC DNA]</scope>
</reference>
<evidence type="ECO:0000259" key="2">
    <source>
        <dbReference type="Pfam" id="PF13966"/>
    </source>
</evidence>
<reference evidence="3" key="3">
    <citation type="submission" date="2005-04" db="EMBL/GenBank/DDBJ databases">
        <authorList>
            <person name="Buell R."/>
        </authorList>
    </citation>
    <scope>NUCLEOTIDE SEQUENCE</scope>
</reference>
<accession>Q53LX6</accession>
<proteinExistence type="predicted"/>
<evidence type="ECO:0000313" key="3">
    <source>
        <dbReference type="EMBL" id="AAX95132.1"/>
    </source>
</evidence>
<evidence type="ECO:0000256" key="1">
    <source>
        <dbReference type="SAM" id="MobiDB-lite"/>
    </source>
</evidence>
<organism evidence="3">
    <name type="scientific">Oryza sativa subsp. japonica</name>
    <name type="common">Rice</name>
    <dbReference type="NCBI Taxonomy" id="39947"/>
    <lineage>
        <taxon>Eukaryota</taxon>
        <taxon>Viridiplantae</taxon>
        <taxon>Streptophyta</taxon>
        <taxon>Embryophyta</taxon>
        <taxon>Tracheophyta</taxon>
        <taxon>Spermatophyta</taxon>
        <taxon>Magnoliopsida</taxon>
        <taxon>Liliopsida</taxon>
        <taxon>Poales</taxon>
        <taxon>Poaceae</taxon>
        <taxon>BOP clade</taxon>
        <taxon>Oryzoideae</taxon>
        <taxon>Oryzeae</taxon>
        <taxon>Oryzinae</taxon>
        <taxon>Oryza</taxon>
        <taxon>Oryza sativa</taxon>
    </lineage>
</organism>
<evidence type="ECO:0000313" key="4">
    <source>
        <dbReference type="EMBL" id="ABA91835.1"/>
    </source>
</evidence>
<name>Q53LX6_ORYSJ</name>
<feature type="domain" description="Reverse transcriptase zinc-binding" evidence="2">
    <location>
        <begin position="60"/>
        <end position="146"/>
    </location>
</feature>
<feature type="region of interest" description="Disordered" evidence="1">
    <location>
        <begin position="318"/>
        <end position="351"/>
    </location>
</feature>
<protein>
    <submittedName>
        <fullName evidence="4">Expressed protein</fullName>
    </submittedName>
</protein>
<dbReference type="EMBL" id="AC138006">
    <property type="protein sequence ID" value="AAX95132.1"/>
    <property type="molecule type" value="Genomic_DNA"/>
</dbReference>
<dbReference type="AlphaFoldDB" id="Q53LX6"/>